<accession>A0A4P6DA08</accession>
<evidence type="ECO:0000256" key="4">
    <source>
        <dbReference type="ARBA" id="ARBA00022547"/>
    </source>
</evidence>
<dbReference type="GO" id="GO:0015986">
    <property type="term" value="P:proton motive force-driven ATP synthesis"/>
    <property type="evidence" value="ECO:0007669"/>
    <property type="project" value="InterPro"/>
</dbReference>
<protein>
    <submittedName>
        <fullName evidence="10">Putative atp synthase-coupling factor 6 mitochondrial-like cimex lectularius</fullName>
    </submittedName>
</protein>
<reference evidence="10" key="1">
    <citation type="submission" date="2019-04" db="EMBL/GenBank/DDBJ databases">
        <title>Analysis of the testis transcriptome of the Chagas disease vector Rhodnius prolixus.</title>
        <authorList>
            <person name="Cesar J."/>
            <person name="Ribeiro J.M."/>
            <person name="Pereira M.H."/>
            <person name="Araujo R.N."/>
            <person name="Gontijo N.F."/>
            <person name="Pessoa G."/>
            <person name="Sant'Anna M.V."/>
            <person name="Sorgine M.H."/>
            <person name="Majerowicz D."/>
            <person name="Carvalho A.B."/>
            <person name="Braz G."/>
            <person name="Mesquita R."/>
            <person name="Lagerblad P.O."/>
            <person name="Koerich L.B."/>
        </authorList>
    </citation>
    <scope>NUCLEOTIDE SEQUENCE</scope>
</reference>
<keyword evidence="6" id="KW-0999">Mitochondrion inner membrane</keyword>
<evidence type="ECO:0000256" key="7">
    <source>
        <dbReference type="ARBA" id="ARBA00023065"/>
    </source>
</evidence>
<dbReference type="GO" id="GO:0005743">
    <property type="term" value="C:mitochondrial inner membrane"/>
    <property type="evidence" value="ECO:0007669"/>
    <property type="project" value="UniProtKB-SubCell"/>
</dbReference>
<organism evidence="10">
    <name type="scientific">Rhodnius prolixus</name>
    <name type="common">Triatomid bug</name>
    <dbReference type="NCBI Taxonomy" id="13249"/>
    <lineage>
        <taxon>Eukaryota</taxon>
        <taxon>Metazoa</taxon>
        <taxon>Ecdysozoa</taxon>
        <taxon>Arthropoda</taxon>
        <taxon>Hexapoda</taxon>
        <taxon>Insecta</taxon>
        <taxon>Pterygota</taxon>
        <taxon>Neoptera</taxon>
        <taxon>Paraneoptera</taxon>
        <taxon>Hemiptera</taxon>
        <taxon>Heteroptera</taxon>
        <taxon>Panheteroptera</taxon>
        <taxon>Cimicomorpha</taxon>
        <taxon>Reduviidae</taxon>
        <taxon>Triatominae</taxon>
        <taxon>Rhodnius</taxon>
    </lineage>
</organism>
<dbReference type="InterPro" id="IPR008387">
    <property type="entry name" value="ATP_synth_f6_mt"/>
</dbReference>
<dbReference type="Pfam" id="PF05511">
    <property type="entry name" value="ATP-synt_F6"/>
    <property type="match status" value="1"/>
</dbReference>
<evidence type="ECO:0000256" key="5">
    <source>
        <dbReference type="ARBA" id="ARBA00022781"/>
    </source>
</evidence>
<dbReference type="PANTHER" id="PTHR12441">
    <property type="entry name" value="ATP SYNTHASE COUPLING FACTOR 6, MITOCHONDRIAL"/>
    <property type="match status" value="1"/>
</dbReference>
<evidence type="ECO:0000256" key="3">
    <source>
        <dbReference type="ARBA" id="ARBA00022448"/>
    </source>
</evidence>
<keyword evidence="7" id="KW-0406">Ion transport</keyword>
<keyword evidence="8" id="KW-0496">Mitochondrion</keyword>
<sequence length="114" mass="13657">MQRTLSNKLLSQLFKKIRITKLHIVRTLTSDAPKEALDPIQKLFIQSLREYARKLHESDGKLFDPIPELEKEQEWRISVLYKQYYKDEKVNVLEFPKFNFIDKPLDEINLVPKK</sequence>
<keyword evidence="5" id="KW-0375">Hydrogen ion transport</keyword>
<dbReference type="GO" id="GO:0045259">
    <property type="term" value="C:proton-transporting ATP synthase complex"/>
    <property type="evidence" value="ECO:0007669"/>
    <property type="project" value="UniProtKB-KW"/>
</dbReference>
<keyword evidence="4" id="KW-0138">CF(0)</keyword>
<dbReference type="SUPFAM" id="SSF111357">
    <property type="entry name" value="Mitochondrial ATP synthase coupling factor 6"/>
    <property type="match status" value="1"/>
</dbReference>
<evidence type="ECO:0000256" key="1">
    <source>
        <dbReference type="ARBA" id="ARBA00004273"/>
    </source>
</evidence>
<keyword evidence="9" id="KW-0472">Membrane</keyword>
<comment type="subcellular location">
    <subcellularLocation>
        <location evidence="1">Mitochondrion inner membrane</location>
    </subcellularLocation>
</comment>
<name>A0A4P6DA08_RHOPR</name>
<comment type="similarity">
    <text evidence="2">Belongs to the eukaryotic ATPase subunit F6 family.</text>
</comment>
<evidence type="ECO:0000313" key="10">
    <source>
        <dbReference type="EMBL" id="MOY46192.1"/>
    </source>
</evidence>
<dbReference type="AlphaFoldDB" id="A0A4P6DA08"/>
<evidence type="ECO:0000256" key="6">
    <source>
        <dbReference type="ARBA" id="ARBA00022792"/>
    </source>
</evidence>
<proteinExistence type="inferred from homology"/>
<dbReference type="Gene3D" id="1.10.246.110">
    <property type="entry name" value="Mitochondrial ATP synthase-coupling factor 6"/>
    <property type="match status" value="1"/>
</dbReference>
<dbReference type="PANTHER" id="PTHR12441:SF10">
    <property type="entry name" value="ATP SYNTHASE-COUPLING FACTOR 6, MITOCHONDRIAL"/>
    <property type="match status" value="1"/>
</dbReference>
<evidence type="ECO:0000256" key="9">
    <source>
        <dbReference type="ARBA" id="ARBA00023136"/>
    </source>
</evidence>
<dbReference type="EMBL" id="GHKJ01001162">
    <property type="protein sequence ID" value="MOY46192.1"/>
    <property type="molecule type" value="Transcribed_RNA"/>
</dbReference>
<dbReference type="GO" id="GO:0015078">
    <property type="term" value="F:proton transmembrane transporter activity"/>
    <property type="evidence" value="ECO:0007669"/>
    <property type="project" value="InterPro"/>
</dbReference>
<keyword evidence="3" id="KW-0813">Transport</keyword>
<evidence type="ECO:0000256" key="2">
    <source>
        <dbReference type="ARBA" id="ARBA00007346"/>
    </source>
</evidence>
<dbReference type="InterPro" id="IPR036204">
    <property type="entry name" value="ATP_synth_f6_sf_mt"/>
</dbReference>
<evidence type="ECO:0000256" key="8">
    <source>
        <dbReference type="ARBA" id="ARBA00023128"/>
    </source>
</evidence>